<gene>
    <name evidence="3" type="ORF">HFP15_25040</name>
</gene>
<organism evidence="3 4">
    <name type="scientific">Amycolatopsis acididurans</name>
    <dbReference type="NCBI Taxonomy" id="2724524"/>
    <lineage>
        <taxon>Bacteria</taxon>
        <taxon>Bacillati</taxon>
        <taxon>Actinomycetota</taxon>
        <taxon>Actinomycetes</taxon>
        <taxon>Pseudonocardiales</taxon>
        <taxon>Pseudonocardiaceae</taxon>
        <taxon>Amycolatopsis</taxon>
    </lineage>
</organism>
<evidence type="ECO:0000313" key="4">
    <source>
        <dbReference type="Proteomes" id="UP000715441"/>
    </source>
</evidence>
<evidence type="ECO:0000256" key="1">
    <source>
        <dbReference type="ARBA" id="ARBA00006484"/>
    </source>
</evidence>
<dbReference type="SUPFAM" id="SSF51735">
    <property type="entry name" value="NAD(P)-binding Rossmann-fold domains"/>
    <property type="match status" value="1"/>
</dbReference>
<dbReference type="PANTHER" id="PTHR24321:SF15">
    <property type="entry name" value="OXIDOREDUCTASE UCPA"/>
    <property type="match status" value="1"/>
</dbReference>
<protein>
    <submittedName>
        <fullName evidence="3">SDR family oxidoreductase</fullName>
    </submittedName>
</protein>
<dbReference type="CDD" id="cd05233">
    <property type="entry name" value="SDR_c"/>
    <property type="match status" value="1"/>
</dbReference>
<dbReference type="Proteomes" id="UP000715441">
    <property type="component" value="Unassembled WGS sequence"/>
</dbReference>
<dbReference type="InterPro" id="IPR002347">
    <property type="entry name" value="SDR_fam"/>
</dbReference>
<dbReference type="InterPro" id="IPR036291">
    <property type="entry name" value="NAD(P)-bd_dom_sf"/>
</dbReference>
<name>A0ABX1J9C5_9PSEU</name>
<dbReference type="EMBL" id="JAAXLS010000020">
    <property type="protein sequence ID" value="NKQ56149.1"/>
    <property type="molecule type" value="Genomic_DNA"/>
</dbReference>
<dbReference type="PROSITE" id="PS00061">
    <property type="entry name" value="ADH_SHORT"/>
    <property type="match status" value="1"/>
</dbReference>
<keyword evidence="4" id="KW-1185">Reference proteome</keyword>
<dbReference type="PRINTS" id="PR00080">
    <property type="entry name" value="SDRFAMILY"/>
</dbReference>
<proteinExistence type="inferred from homology"/>
<dbReference type="PRINTS" id="PR00081">
    <property type="entry name" value="GDHRDH"/>
</dbReference>
<dbReference type="Pfam" id="PF13561">
    <property type="entry name" value="adh_short_C2"/>
    <property type="match status" value="1"/>
</dbReference>
<sequence>MTATTDRFAGKVAVVTGAASGIGAGITRRLVAEGARVVGGDIAADGLKALGDELGDAFAGVPTDVTVEDQVEHMVHVADKTWGALHVAFNVAGSARLGPVAELAENDWDYTVDLVLKGQFLSAKHEARLMRRDGGGAIVLISSLNAHVPMFGGSPYAAAKAGAEMLTKNAALELARHGIRVNAILPGLVDTPATAGFLAHPQLRADFIGRIPLGRPADTGDIAGPALYLASDDARYITGTSLVVDGGWEITGYPDLSKYL</sequence>
<evidence type="ECO:0000313" key="3">
    <source>
        <dbReference type="EMBL" id="NKQ56149.1"/>
    </source>
</evidence>
<dbReference type="InterPro" id="IPR020904">
    <property type="entry name" value="Sc_DH/Rdtase_CS"/>
</dbReference>
<dbReference type="PANTHER" id="PTHR24321">
    <property type="entry name" value="DEHYDROGENASES, SHORT CHAIN"/>
    <property type="match status" value="1"/>
</dbReference>
<dbReference type="Gene3D" id="3.40.50.720">
    <property type="entry name" value="NAD(P)-binding Rossmann-like Domain"/>
    <property type="match status" value="1"/>
</dbReference>
<comment type="similarity">
    <text evidence="1">Belongs to the short-chain dehydrogenases/reductases (SDR) family.</text>
</comment>
<evidence type="ECO:0000256" key="2">
    <source>
        <dbReference type="ARBA" id="ARBA00023002"/>
    </source>
</evidence>
<accession>A0ABX1J9C5</accession>
<keyword evidence="2" id="KW-0560">Oxidoreductase</keyword>
<comment type="caution">
    <text evidence="3">The sequence shown here is derived from an EMBL/GenBank/DDBJ whole genome shotgun (WGS) entry which is preliminary data.</text>
</comment>
<dbReference type="RefSeq" id="WP_168519186.1">
    <property type="nucleotide sequence ID" value="NZ_JAAXLS010000020.1"/>
</dbReference>
<reference evidence="3 4" key="1">
    <citation type="submission" date="2020-04" db="EMBL/GenBank/DDBJ databases">
        <title>Novel species.</title>
        <authorList>
            <person name="Teo W.F.A."/>
            <person name="Lipun K."/>
            <person name="Srisuk N."/>
            <person name="Duangmal K."/>
        </authorList>
    </citation>
    <scope>NUCLEOTIDE SEQUENCE [LARGE SCALE GENOMIC DNA]</scope>
    <source>
        <strain evidence="3 4">K13G38</strain>
    </source>
</reference>